<proteinExistence type="predicted"/>
<evidence type="ECO:0000256" key="1">
    <source>
        <dbReference type="SAM" id="Phobius"/>
    </source>
</evidence>
<keyword evidence="1" id="KW-1133">Transmembrane helix</keyword>
<keyword evidence="1" id="KW-0812">Transmembrane</keyword>
<name>A0ABV8K1Y4_9BACL</name>
<protein>
    <recommendedName>
        <fullName evidence="4">DUF4367 domain-containing protein</fullName>
    </recommendedName>
</protein>
<evidence type="ECO:0000313" key="3">
    <source>
        <dbReference type="Proteomes" id="UP001595715"/>
    </source>
</evidence>
<sequence length="187" mass="20878">MANDRQCLIRGLGVVLAAAFLMWAARPEARLTSGEIQALRATYPFYSNDPPLALVGKMPFREAVALDTGTFAEVEIVSARRTPSAYRYDAVVHWHIRGPRLPERVELFSIDYGWAPPLKPGMRIITVLLESNAKRFVGQYPIVWHLAYYVTGDGYVLSTGDDDFSAAMNGRRAGRLVDEIRRIPPGI</sequence>
<dbReference type="RefSeq" id="WP_377717236.1">
    <property type="nucleotide sequence ID" value="NZ_JBHSAM010000007.1"/>
</dbReference>
<organism evidence="2 3">
    <name type="scientific">Paenibacillus xanthanilyticus</name>
    <dbReference type="NCBI Taxonomy" id="1783531"/>
    <lineage>
        <taxon>Bacteria</taxon>
        <taxon>Bacillati</taxon>
        <taxon>Bacillota</taxon>
        <taxon>Bacilli</taxon>
        <taxon>Bacillales</taxon>
        <taxon>Paenibacillaceae</taxon>
        <taxon>Paenibacillus</taxon>
    </lineage>
</organism>
<gene>
    <name evidence="2" type="ORF">ACFOZ8_02850</name>
</gene>
<comment type="caution">
    <text evidence="2">The sequence shown here is derived from an EMBL/GenBank/DDBJ whole genome shotgun (WGS) entry which is preliminary data.</text>
</comment>
<feature type="transmembrane region" description="Helical" evidence="1">
    <location>
        <begin position="7"/>
        <end position="25"/>
    </location>
</feature>
<evidence type="ECO:0008006" key="4">
    <source>
        <dbReference type="Google" id="ProtNLM"/>
    </source>
</evidence>
<accession>A0ABV8K1Y4</accession>
<keyword evidence="3" id="KW-1185">Reference proteome</keyword>
<dbReference type="Proteomes" id="UP001595715">
    <property type="component" value="Unassembled WGS sequence"/>
</dbReference>
<reference evidence="3" key="1">
    <citation type="journal article" date="2019" name="Int. J. Syst. Evol. Microbiol.">
        <title>The Global Catalogue of Microorganisms (GCM) 10K type strain sequencing project: providing services to taxonomists for standard genome sequencing and annotation.</title>
        <authorList>
            <consortium name="The Broad Institute Genomics Platform"/>
            <consortium name="The Broad Institute Genome Sequencing Center for Infectious Disease"/>
            <person name="Wu L."/>
            <person name="Ma J."/>
        </authorList>
    </citation>
    <scope>NUCLEOTIDE SEQUENCE [LARGE SCALE GENOMIC DNA]</scope>
    <source>
        <strain evidence="3">IBRC-M 10987</strain>
    </source>
</reference>
<evidence type="ECO:0000313" key="2">
    <source>
        <dbReference type="EMBL" id="MFC4098590.1"/>
    </source>
</evidence>
<keyword evidence="1" id="KW-0472">Membrane</keyword>
<dbReference type="EMBL" id="JBHSAM010000007">
    <property type="protein sequence ID" value="MFC4098590.1"/>
    <property type="molecule type" value="Genomic_DNA"/>
</dbReference>